<proteinExistence type="predicted"/>
<gene>
    <name evidence="1" type="ORF">MNV_1400005</name>
</gene>
<evidence type="ECO:0000313" key="2">
    <source>
        <dbReference type="Proteomes" id="UP000218615"/>
    </source>
</evidence>
<evidence type="ECO:0000313" key="1">
    <source>
        <dbReference type="EMBL" id="SNQ59905.1"/>
    </source>
</evidence>
<sequence length="179" mass="20249">MNKRERDILHSLCDGDITFSEAADQLGITEKEIEEMLENYSWLPSPQRLAELNEAEMETLSYIREISQQGVSKVSNTQAEIQFKGFTIIQNTLYPSNFAPIGNVNMNYIESIPNELVLTTGEQNSYAPSEIVKLNTINLSSKDTEVCLIGTSQSINTHFQPKNTQTLKIEIFNNIQGLW</sequence>
<name>A0A284VKW5_9EURY</name>
<organism evidence="1 2">
    <name type="scientific">Candidatus Methanoperedens nitratireducens</name>
    <dbReference type="NCBI Taxonomy" id="1392998"/>
    <lineage>
        <taxon>Archaea</taxon>
        <taxon>Methanobacteriati</taxon>
        <taxon>Methanobacteriota</taxon>
        <taxon>Stenosarchaea group</taxon>
        <taxon>Methanomicrobia</taxon>
        <taxon>Methanosarcinales</taxon>
        <taxon>ANME-2 cluster</taxon>
        <taxon>Candidatus Methanoperedentaceae</taxon>
        <taxon>Candidatus Methanoperedens</taxon>
    </lineage>
</organism>
<keyword evidence="2" id="KW-1185">Reference proteome</keyword>
<dbReference type="AlphaFoldDB" id="A0A284VKW5"/>
<accession>A0A284VKW5</accession>
<dbReference type="Proteomes" id="UP000218615">
    <property type="component" value="Unassembled WGS sequence"/>
</dbReference>
<dbReference type="EMBL" id="FZMP01000047">
    <property type="protein sequence ID" value="SNQ59905.1"/>
    <property type="molecule type" value="Genomic_DNA"/>
</dbReference>
<reference evidence="2" key="1">
    <citation type="submission" date="2017-06" db="EMBL/GenBank/DDBJ databases">
        <authorList>
            <person name="Cremers G."/>
        </authorList>
    </citation>
    <scope>NUCLEOTIDE SEQUENCE [LARGE SCALE GENOMIC DNA]</scope>
</reference>
<dbReference type="RefSeq" id="WP_096204203.1">
    <property type="nucleotide sequence ID" value="NZ_FZMP01000047.1"/>
</dbReference>
<protein>
    <submittedName>
        <fullName evidence="1">Uncharacterized protein</fullName>
    </submittedName>
</protein>